<evidence type="ECO:0000313" key="2">
    <source>
        <dbReference type="Proteomes" id="UP001054837"/>
    </source>
</evidence>
<keyword evidence="2" id="KW-1185">Reference proteome</keyword>
<organism evidence="1 2">
    <name type="scientific">Caerostris darwini</name>
    <dbReference type="NCBI Taxonomy" id="1538125"/>
    <lineage>
        <taxon>Eukaryota</taxon>
        <taxon>Metazoa</taxon>
        <taxon>Ecdysozoa</taxon>
        <taxon>Arthropoda</taxon>
        <taxon>Chelicerata</taxon>
        <taxon>Arachnida</taxon>
        <taxon>Araneae</taxon>
        <taxon>Araneomorphae</taxon>
        <taxon>Entelegynae</taxon>
        <taxon>Araneoidea</taxon>
        <taxon>Araneidae</taxon>
        <taxon>Caerostris</taxon>
    </lineage>
</organism>
<accession>A0AAV4R6G0</accession>
<name>A0AAV4R6G0_9ARAC</name>
<evidence type="ECO:0000313" key="1">
    <source>
        <dbReference type="EMBL" id="GIY16209.1"/>
    </source>
</evidence>
<gene>
    <name evidence="1" type="ORF">CDAR_580521</name>
</gene>
<dbReference type="Proteomes" id="UP001054837">
    <property type="component" value="Unassembled WGS sequence"/>
</dbReference>
<reference evidence="1 2" key="1">
    <citation type="submission" date="2021-06" db="EMBL/GenBank/DDBJ databases">
        <title>Caerostris darwini draft genome.</title>
        <authorList>
            <person name="Kono N."/>
            <person name="Arakawa K."/>
        </authorList>
    </citation>
    <scope>NUCLEOTIDE SEQUENCE [LARGE SCALE GENOMIC DNA]</scope>
</reference>
<protein>
    <submittedName>
        <fullName evidence="1">Uncharacterized protein</fullName>
    </submittedName>
</protein>
<dbReference type="EMBL" id="BPLQ01005651">
    <property type="protein sequence ID" value="GIY16209.1"/>
    <property type="molecule type" value="Genomic_DNA"/>
</dbReference>
<comment type="caution">
    <text evidence="1">The sequence shown here is derived from an EMBL/GenBank/DDBJ whole genome shotgun (WGS) entry which is preliminary data.</text>
</comment>
<dbReference type="AlphaFoldDB" id="A0AAV4R6G0"/>
<proteinExistence type="predicted"/>
<sequence length="91" mass="10807">MVIPPHPHPRPQIRRFRWRDHPKQQLFILSLVPSKKLHQGIYFWKMAFLQTIVPATPPTPKKSVPPPLHPRCHPKRMSYPNVLLMEPPLRE</sequence>